<dbReference type="EMBL" id="CP001843">
    <property type="protein sequence ID" value="AEF86336.1"/>
    <property type="molecule type" value="Genomic_DNA"/>
</dbReference>
<sequence>MNIYGKNGTKIAIVLAALLAAGLILGSCANALGPENTPVLESATQFPAQGMGRLQISLELPSDTDLPSRTIFPENQFTRYELSFAETGGPGAYTHGDEELTSARASVDLPPGTWTITVKAYAGAERDILSGTGTATNVVVSAGSAASAPITLGRYTESAVSGKLSWNITLPSGGTYADNTLTALAKDGNNLTAGLFADPINLSDQSSLLDLDGKEIAPGEYLVKLSIKSAAGPVATWLESVHIYPGQTTHISPIFSAEAFSVQVPVYGVVTSTGSLSFTSKTVEAFSEADYTARNFNAPLDVSVVDAQGYVLFIPATVPKVYLRLTALVDSKIIYKVYPDALLVGAAAGPRNKPLPAAAYGITTNTPENGTITAPSAAFEGEPVAVTVEPDPNYLLQGGSLTYNSTAFTDTFTMPGEAITITATFLSSSGMAASVNGAAYDTLSKAFDAVNRAETGSLLAGTQSKPVVITLLKNADIGAAANCITLDTGRYVQLISNNSSGLTIKLTTNDVGSIFTVATGAGLTLGDGINPLTLDGGAASTPICTNTDALVTVTGSLTIKAGAIVQNNRNTTATTSAYGGGVRVNGTGTMLLEGTIKQNSSDSGGGIYLDAGSALTIQGSAQVFSNNEVYLAATSAKISMGDSLTQAAVAVIKPAVYADWETTPLITGDVNLFADHYTQFTVSPEPSHNWKISPNATPVGALMDAQFIVTYNTRLIGYYKTLATALSGITAAGSAGSINEPIIITMYTNTSLASDGDAMTISGDSFIQLIPGNQDGVTISRAYSSSTKPVFTVAAGSRLTLGVDGGTIPLIIDGTSKTTTAALIGVVGTLIMNGGTIRGNTGSTTANGGGVYMTNGTFTMNGGTISGNRFNNGGGVYMTSGTFTMNGGTITDNSSNSKGGGVYVAGGIFTMTGGIISGNRSSSDGGGVYVDGGTFTMGVGGETITGNTAYKGGGGVYVTGDKTFTMNGGTITVNNGSDGGGVYASTDFAMNGGIITANDGVSGGGVYTSKSFTLNTGAITGNNGFDGAGVYVNAGDFNIKGGTINRNRADNNGGGVYMSGGNSEMRLGEIRDNTCNNDGGGVFISYGARFSMVTGTFNRNRAGNDGGGVYVAGVFAWDVGQGSGTIAADQIAGRFGKVMYKTQYGTAKYSQVLDIPLEGINTPDKYRDFVLPPV</sequence>
<dbReference type="SMART" id="SM00710">
    <property type="entry name" value="PbH1"/>
    <property type="match status" value="12"/>
</dbReference>
<name>F5YQ04_TREPZ</name>
<dbReference type="RefSeq" id="WP_015707449.1">
    <property type="nucleotide sequence ID" value="NC_015578.1"/>
</dbReference>
<proteinExistence type="predicted"/>
<dbReference type="KEGG" id="tpi:TREPR_2784"/>
<keyword evidence="2" id="KW-1185">Reference proteome</keyword>
<dbReference type="HOGENOM" id="CLU_287136_0_0_12"/>
<dbReference type="InterPro" id="IPR012332">
    <property type="entry name" value="Autotransporter_pectin_lyase_C"/>
</dbReference>
<protein>
    <submittedName>
        <fullName evidence="1">Probable extracellular nuclease</fullName>
    </submittedName>
</protein>
<dbReference type="Proteomes" id="UP000009223">
    <property type="component" value="Chromosome"/>
</dbReference>
<evidence type="ECO:0000313" key="2">
    <source>
        <dbReference type="Proteomes" id="UP000009223"/>
    </source>
</evidence>
<gene>
    <name evidence="1" type="ordered locus">TREPR_2784</name>
</gene>
<dbReference type="PANTHER" id="PTHR11319:SF35">
    <property type="entry name" value="OUTER MEMBRANE PROTEIN PMPC-RELATED"/>
    <property type="match status" value="1"/>
</dbReference>
<evidence type="ECO:0000313" key="1">
    <source>
        <dbReference type="EMBL" id="AEF86336.1"/>
    </source>
</evidence>
<dbReference type="Gene3D" id="2.160.20.20">
    <property type="match status" value="1"/>
</dbReference>
<reference evidence="2" key="1">
    <citation type="submission" date="2009-12" db="EMBL/GenBank/DDBJ databases">
        <title>Complete sequence of Treponema primitia strain ZAS-2.</title>
        <authorList>
            <person name="Tetu S.G."/>
            <person name="Matson E."/>
            <person name="Ren Q."/>
            <person name="Seshadri R."/>
            <person name="Elbourne L."/>
            <person name="Hassan K.A."/>
            <person name="Durkin A."/>
            <person name="Radune D."/>
            <person name="Mohamoud Y."/>
            <person name="Shay R."/>
            <person name="Jin S."/>
            <person name="Zhang X."/>
            <person name="Lucey K."/>
            <person name="Ballor N.R."/>
            <person name="Ottesen E."/>
            <person name="Rosenthal R."/>
            <person name="Allen A."/>
            <person name="Leadbetter J.R."/>
            <person name="Paulsen I.T."/>
        </authorList>
    </citation>
    <scope>NUCLEOTIDE SEQUENCE [LARGE SCALE GENOMIC DNA]</scope>
    <source>
        <strain evidence="2">ATCC BAA-887 / DSM 12427 / ZAS-2</strain>
    </source>
</reference>
<dbReference type="eggNOG" id="COG3210">
    <property type="taxonomic scope" value="Bacteria"/>
</dbReference>
<dbReference type="STRING" id="545694.TREPR_2784"/>
<accession>F5YQ04</accession>
<dbReference type="PANTHER" id="PTHR11319">
    <property type="entry name" value="G PROTEIN-COUPLED RECEPTOR-RELATED"/>
    <property type="match status" value="1"/>
</dbReference>
<dbReference type="InterPro" id="IPR006626">
    <property type="entry name" value="PbH1"/>
</dbReference>
<reference evidence="1 2" key="2">
    <citation type="journal article" date="2011" name="ISME J.">
        <title>RNA-seq reveals cooperative metabolic interactions between two termite-gut spirochete species in co-culture.</title>
        <authorList>
            <person name="Rosenthal A.Z."/>
            <person name="Matson E.G."/>
            <person name="Eldar A."/>
            <person name="Leadbetter J.R."/>
        </authorList>
    </citation>
    <scope>NUCLEOTIDE SEQUENCE [LARGE SCALE GENOMIC DNA]</scope>
    <source>
        <strain evidence="2">ATCC BAA-887 / DSM 12427 / ZAS-2</strain>
    </source>
</reference>
<organism evidence="1 2">
    <name type="scientific">Treponema primitia (strain ATCC BAA-887 / DSM 12427 / ZAS-2)</name>
    <dbReference type="NCBI Taxonomy" id="545694"/>
    <lineage>
        <taxon>Bacteria</taxon>
        <taxon>Pseudomonadati</taxon>
        <taxon>Spirochaetota</taxon>
        <taxon>Spirochaetia</taxon>
        <taxon>Spirochaetales</taxon>
        <taxon>Treponemataceae</taxon>
        <taxon>Treponema</taxon>
    </lineage>
</organism>
<dbReference type="OrthoDB" id="355003at2"/>
<dbReference type="PROSITE" id="PS51257">
    <property type="entry name" value="PROKAR_LIPOPROTEIN"/>
    <property type="match status" value="1"/>
</dbReference>
<dbReference type="AlphaFoldDB" id="F5YQ04"/>